<evidence type="ECO:0000313" key="2">
    <source>
        <dbReference type="EMBL" id="MCP8967932.1"/>
    </source>
</evidence>
<dbReference type="Proteomes" id="UP001156102">
    <property type="component" value="Unassembled WGS sequence"/>
</dbReference>
<keyword evidence="3" id="KW-1185">Reference proteome</keyword>
<reference evidence="2" key="1">
    <citation type="submission" date="2022-07" db="EMBL/GenBank/DDBJ databases">
        <authorList>
            <person name="Li W.-J."/>
            <person name="Deng Q.-Q."/>
        </authorList>
    </citation>
    <scope>NUCLEOTIDE SEQUENCE</scope>
    <source>
        <strain evidence="2">SYSU M60031</strain>
    </source>
</reference>
<dbReference type="EMBL" id="JANCLT010000002">
    <property type="protein sequence ID" value="MCP8967932.1"/>
    <property type="molecule type" value="Genomic_DNA"/>
</dbReference>
<evidence type="ECO:0000256" key="1">
    <source>
        <dbReference type="SAM" id="MobiDB-lite"/>
    </source>
</evidence>
<evidence type="ECO:0000313" key="3">
    <source>
        <dbReference type="Proteomes" id="UP001156102"/>
    </source>
</evidence>
<name>A0AA42BNQ3_9BACI</name>
<sequence>MRSIYGLKSIAIAASVLMLWGCAKEEPKEGKPTNAQASVKQGKQDDLLKDTQKVGTPEYGYVYVPKDWAHFKDVDGNNSLQMSKGDGSQILSLNIVKGPETASLQDYANSLAKGMEGKGITDIKGAKTKIKQYDALQLYGTYKNGANYLIVWVFKPEDGKAHYIALEGPKDQIMQQVRLIEEGGWFSS</sequence>
<dbReference type="RefSeq" id="WP_254757837.1">
    <property type="nucleotide sequence ID" value="NZ_JANCLT010000002.1"/>
</dbReference>
<comment type="caution">
    <text evidence="2">The sequence shown here is derived from an EMBL/GenBank/DDBJ whole genome shotgun (WGS) entry which is preliminary data.</text>
</comment>
<feature type="region of interest" description="Disordered" evidence="1">
    <location>
        <begin position="27"/>
        <end position="46"/>
    </location>
</feature>
<organism evidence="2 3">
    <name type="scientific">Ectobacillus ponti</name>
    <dbReference type="NCBI Taxonomy" id="2961894"/>
    <lineage>
        <taxon>Bacteria</taxon>
        <taxon>Bacillati</taxon>
        <taxon>Bacillota</taxon>
        <taxon>Bacilli</taxon>
        <taxon>Bacillales</taxon>
        <taxon>Bacillaceae</taxon>
        <taxon>Ectobacillus</taxon>
    </lineage>
</organism>
<proteinExistence type="predicted"/>
<accession>A0AA42BNQ3</accession>
<gene>
    <name evidence="2" type="ORF">NK662_05185</name>
</gene>
<protein>
    <submittedName>
        <fullName evidence="2">Uncharacterized protein</fullName>
    </submittedName>
</protein>
<dbReference type="AlphaFoldDB" id="A0AA42BNQ3"/>